<reference evidence="1 2" key="1">
    <citation type="journal article" date="2011" name="Stand. Genomic Sci.">
        <title>Complete genome sequence of the halophilic and highly halotolerant Chromohalobacter salexigens type strain (1H11(T)).</title>
        <authorList>
            <person name="Copeland A."/>
            <person name="O'Connor K."/>
            <person name="Lucas S."/>
            <person name="Lapidus A."/>
            <person name="Berry K.W."/>
            <person name="Detter J.C."/>
            <person name="Del Rio T.G."/>
            <person name="Hammon N."/>
            <person name="Dalin E."/>
            <person name="Tice H."/>
            <person name="Pitluck S."/>
            <person name="Bruce D."/>
            <person name="Goodwin L."/>
            <person name="Han C."/>
            <person name="Tapia R."/>
            <person name="Saunders E."/>
            <person name="Schmutz J."/>
            <person name="Brettin T."/>
            <person name="Larimer F."/>
            <person name="Land M."/>
            <person name="Hauser L."/>
            <person name="Vargas C."/>
            <person name="Nieto J.J."/>
            <person name="Kyrpides N.C."/>
            <person name="Ivanova N."/>
            <person name="Goker M."/>
            <person name="Klenk H.P."/>
            <person name="Csonka L.N."/>
            <person name="Woyke T."/>
        </authorList>
    </citation>
    <scope>NUCLEOTIDE SEQUENCE [LARGE SCALE GENOMIC DNA]</scope>
    <source>
        <strain evidence="2">ATCC BAA-138 / DSM 3043 / CIP 106854 / NCIMB 13768 / 1H11</strain>
    </source>
</reference>
<gene>
    <name evidence="1" type="ordered locus">Csal_2788</name>
</gene>
<dbReference type="Proteomes" id="UP000000239">
    <property type="component" value="Chromosome"/>
</dbReference>
<dbReference type="eggNOG" id="COG3613">
    <property type="taxonomic scope" value="Bacteria"/>
</dbReference>
<name>Q1QTS3_CHRI1</name>
<protein>
    <recommendedName>
        <fullName evidence="3">Nucleoside 2-deoxyribosyltransferase</fullName>
    </recommendedName>
</protein>
<keyword evidence="2" id="KW-1185">Reference proteome</keyword>
<evidence type="ECO:0008006" key="3">
    <source>
        <dbReference type="Google" id="ProtNLM"/>
    </source>
</evidence>
<sequence length="244" mass="27691">MKKCFVLMPFSEQYKEVYSEIYKPVCSGLGMECWRVDEISRTGSITKDIVEGIIDADVIIADLTTKNPNVFYELGIAHSVGNKTIMVAQSISDVPFDIANYRVLIYEQSISGSKKFKSDLTAAIQELQKALDQTNNPLQEALSSRSTLGKRKQVPLVKYIDVSDLPWQMREWLQENNIVYAEDVNNINLEELVNTNGIGKTALGKFLSSVVEHDLYEDGEELQRIVVAHGIRLRPDWRGRWSRS</sequence>
<dbReference type="KEGG" id="csa:Csal_2788"/>
<proteinExistence type="predicted"/>
<dbReference type="SUPFAM" id="SSF47789">
    <property type="entry name" value="C-terminal domain of RNA polymerase alpha subunit"/>
    <property type="match status" value="1"/>
</dbReference>
<accession>Q1QTS3</accession>
<dbReference type="AlphaFoldDB" id="Q1QTS3"/>
<evidence type="ECO:0000313" key="2">
    <source>
        <dbReference type="Proteomes" id="UP000000239"/>
    </source>
</evidence>
<dbReference type="EMBL" id="CP000285">
    <property type="protein sequence ID" value="ABE60135.1"/>
    <property type="molecule type" value="Genomic_DNA"/>
</dbReference>
<dbReference type="GeneID" id="95336045"/>
<evidence type="ECO:0000313" key="1">
    <source>
        <dbReference type="EMBL" id="ABE60135.1"/>
    </source>
</evidence>
<dbReference type="Gene3D" id="3.40.50.450">
    <property type="match status" value="1"/>
</dbReference>
<dbReference type="HOGENOM" id="CLU_1136470_0_0_6"/>
<dbReference type="RefSeq" id="WP_011508081.1">
    <property type="nucleotide sequence ID" value="NC_007963.1"/>
</dbReference>
<dbReference type="OrthoDB" id="5180013at2"/>
<organism evidence="1 2">
    <name type="scientific">Chromohalobacter israelensis (strain ATCC BAA-138 / DSM 3043 / CIP 106854 / NCIMB 13768 / 1H11)</name>
    <name type="common">Chromohalobacter salexigens</name>
    <dbReference type="NCBI Taxonomy" id="290398"/>
    <lineage>
        <taxon>Bacteria</taxon>
        <taxon>Pseudomonadati</taxon>
        <taxon>Pseudomonadota</taxon>
        <taxon>Gammaproteobacteria</taxon>
        <taxon>Oceanospirillales</taxon>
        <taxon>Halomonadaceae</taxon>
        <taxon>Chromohalobacter</taxon>
    </lineage>
</organism>